<dbReference type="PANTHER" id="PTHR31286">
    <property type="entry name" value="GLYCINE-RICH CELL WALL STRUCTURAL PROTEIN 1.8-LIKE"/>
    <property type="match status" value="1"/>
</dbReference>
<name>A0ABC9H376_9POAL</name>
<dbReference type="Proteomes" id="UP001497457">
    <property type="component" value="Unassembled WGS sequence"/>
</dbReference>
<comment type="caution">
    <text evidence="4">The sequence shown here is derived from an EMBL/GenBank/DDBJ whole genome shotgun (WGS) entry which is preliminary data.</text>
</comment>
<evidence type="ECO:0000313" key="5">
    <source>
        <dbReference type="Proteomes" id="UP001497457"/>
    </source>
</evidence>
<proteinExistence type="predicted"/>
<feature type="domain" description="DUF4283" evidence="2">
    <location>
        <begin position="58"/>
        <end position="139"/>
    </location>
</feature>
<feature type="domain" description="Zinc knuckle CX2CX4HX4C" evidence="3">
    <location>
        <begin position="224"/>
        <end position="246"/>
    </location>
</feature>
<evidence type="ECO:0000313" key="4">
    <source>
        <dbReference type="EMBL" id="CAM0149310.1"/>
    </source>
</evidence>
<keyword evidence="5" id="KW-1185">Reference proteome</keyword>
<dbReference type="AlphaFoldDB" id="A0ABC9H376"/>
<reference evidence="4 5" key="1">
    <citation type="submission" date="2024-10" db="EMBL/GenBank/DDBJ databases">
        <authorList>
            <person name="Ryan C."/>
        </authorList>
    </citation>
    <scope>NUCLEOTIDE SEQUENCE [LARGE SCALE GENOMIC DNA]</scope>
</reference>
<feature type="region of interest" description="Disordered" evidence="1">
    <location>
        <begin position="1"/>
        <end position="26"/>
    </location>
</feature>
<dbReference type="InterPro" id="IPR040256">
    <property type="entry name" value="At4g02000-like"/>
</dbReference>
<dbReference type="PANTHER" id="PTHR31286:SF166">
    <property type="entry name" value="OS01G0177800 PROTEIN"/>
    <property type="match status" value="1"/>
</dbReference>
<dbReference type="Pfam" id="PF14392">
    <property type="entry name" value="zf-CCHC_4"/>
    <property type="match status" value="1"/>
</dbReference>
<protein>
    <recommendedName>
        <fullName evidence="6">DUF4283 domain-containing protein</fullName>
    </recommendedName>
</protein>
<accession>A0ABC9H376</accession>
<dbReference type="Pfam" id="PF14111">
    <property type="entry name" value="DUF4283"/>
    <property type="match status" value="1"/>
</dbReference>
<dbReference type="InterPro" id="IPR025836">
    <property type="entry name" value="Zn_knuckle_CX2CX4HX4C"/>
</dbReference>
<evidence type="ECO:0000259" key="3">
    <source>
        <dbReference type="Pfam" id="PF14392"/>
    </source>
</evidence>
<evidence type="ECO:0000259" key="2">
    <source>
        <dbReference type="Pfam" id="PF14111"/>
    </source>
</evidence>
<dbReference type="EMBL" id="CAXIPR030002055">
    <property type="protein sequence ID" value="CAM0149310.1"/>
    <property type="molecule type" value="Genomic_DNA"/>
</dbReference>
<sequence>MLTPIMAGRGSGRDGGSASDPDPDVAEMLRKLNLTAEEGEVAAFSDDEDGDGKTSEMWALVGKVLSPTVVHANTVSEAMRSAWGNPYKMKIRSISEKAKTLFVAEFGFKQDMERALGGSPWVVGKHAVILRDYDDRMIPSKINFDKIEMWARILNLPLGWMNLHRGVRAMGLLGDVIKMDVDAEGKASGPFLRARVAIDLSKAPNRGVLLKTDKTKLPEWFDAQYEKLPFFCHNCGVIGHGDLECDIPVQRNALGKLPYDIALRAPEDRKKKLQSFAQAAAETYGSVLRALVVA</sequence>
<organism evidence="4 5">
    <name type="scientific">Urochloa decumbens</name>
    <dbReference type="NCBI Taxonomy" id="240449"/>
    <lineage>
        <taxon>Eukaryota</taxon>
        <taxon>Viridiplantae</taxon>
        <taxon>Streptophyta</taxon>
        <taxon>Embryophyta</taxon>
        <taxon>Tracheophyta</taxon>
        <taxon>Spermatophyta</taxon>
        <taxon>Magnoliopsida</taxon>
        <taxon>Liliopsida</taxon>
        <taxon>Poales</taxon>
        <taxon>Poaceae</taxon>
        <taxon>PACMAD clade</taxon>
        <taxon>Panicoideae</taxon>
        <taxon>Panicodae</taxon>
        <taxon>Paniceae</taxon>
        <taxon>Melinidinae</taxon>
        <taxon>Urochloa</taxon>
    </lineage>
</organism>
<evidence type="ECO:0000256" key="1">
    <source>
        <dbReference type="SAM" id="MobiDB-lite"/>
    </source>
</evidence>
<evidence type="ECO:0008006" key="6">
    <source>
        <dbReference type="Google" id="ProtNLM"/>
    </source>
</evidence>
<dbReference type="InterPro" id="IPR025558">
    <property type="entry name" value="DUF4283"/>
</dbReference>
<gene>
    <name evidence="4" type="ORF">URODEC1_LOCUS122509</name>
</gene>